<gene>
    <name evidence="1" type="ORF">SAMN04487928_1222</name>
</gene>
<reference evidence="2" key="1">
    <citation type="submission" date="2016-10" db="EMBL/GenBank/DDBJ databases">
        <authorList>
            <person name="Varghese N."/>
            <person name="Submissions S."/>
        </authorList>
    </citation>
    <scope>NUCLEOTIDE SEQUENCE [LARGE SCALE GENOMIC DNA]</scope>
    <source>
        <strain evidence="2">P18</strain>
    </source>
</reference>
<protein>
    <recommendedName>
        <fullName evidence="3">Transposase, YhgA-like</fullName>
    </recommendedName>
</protein>
<dbReference type="AlphaFoldDB" id="A0A1I5WEZ1"/>
<keyword evidence="2" id="KW-1185">Reference proteome</keyword>
<dbReference type="OrthoDB" id="2066427at2"/>
<dbReference type="EMBL" id="FOXO01000022">
    <property type="protein sequence ID" value="SFQ17986.1"/>
    <property type="molecule type" value="Genomic_DNA"/>
</dbReference>
<dbReference type="Proteomes" id="UP000182624">
    <property type="component" value="Unassembled WGS sequence"/>
</dbReference>
<name>A0A1I5WEZ1_9FIRM</name>
<sequence length="332" mass="37738">MGVIDTEGKAYLSDSKRFADIFNYLIYGGESVIKADKLKELDTTQIAIPYGSNARVPVQKYRDVLRLWNAMMDDNAIYVIMGVEIQAKIHYAMPVKDGLYDMIGYSRQVEEARQSYRTKESVKSGKTSSDTNNEGNLFVDEGTLKIKLTDEEFLSGFRKADKLIPIITVVVYLGSEPWDGPRSLFEMLDVKDDRLYAYLNDYRINIIAPGEILDGDFDKFKTGLGLALNVLKHQKDCADKIIEQTNHKRVDIDTAVFLNRVAKLGLEFDETEDTVDMCVAMENRMKKEQIIAAIEMGRELGISDEELFPKVAKKYDVKIEYIKSVLTELVCN</sequence>
<proteinExistence type="predicted"/>
<organism evidence="1 2">
    <name type="scientific">Butyrivibrio proteoclasticus</name>
    <dbReference type="NCBI Taxonomy" id="43305"/>
    <lineage>
        <taxon>Bacteria</taxon>
        <taxon>Bacillati</taxon>
        <taxon>Bacillota</taxon>
        <taxon>Clostridia</taxon>
        <taxon>Lachnospirales</taxon>
        <taxon>Lachnospiraceae</taxon>
        <taxon>Butyrivibrio</taxon>
    </lineage>
</organism>
<evidence type="ECO:0000313" key="2">
    <source>
        <dbReference type="Proteomes" id="UP000182624"/>
    </source>
</evidence>
<evidence type="ECO:0008006" key="3">
    <source>
        <dbReference type="Google" id="ProtNLM"/>
    </source>
</evidence>
<evidence type="ECO:0000313" key="1">
    <source>
        <dbReference type="EMBL" id="SFQ17986.1"/>
    </source>
</evidence>
<accession>A0A1I5WEZ1</accession>
<dbReference type="RefSeq" id="WP_074889827.1">
    <property type="nucleotide sequence ID" value="NZ_FOXO01000022.1"/>
</dbReference>